<gene>
    <name evidence="7" type="ORF">GKZ57_12090</name>
</gene>
<dbReference type="InterPro" id="IPR055178">
    <property type="entry name" value="RsdA/BaiN/AoA(So)-like_dom"/>
</dbReference>
<dbReference type="Gene3D" id="2.40.30.10">
    <property type="entry name" value="Translation factors"/>
    <property type="match status" value="1"/>
</dbReference>
<feature type="domain" description="RsdA/BaiN/AoA(So)-like insert" evidence="6">
    <location>
        <begin position="190"/>
        <end position="313"/>
    </location>
</feature>
<dbReference type="InterPro" id="IPR004792">
    <property type="entry name" value="BaiN-like"/>
</dbReference>
<dbReference type="InterPro" id="IPR023166">
    <property type="entry name" value="BaiN-like_dom_sf"/>
</dbReference>
<evidence type="ECO:0000313" key="8">
    <source>
        <dbReference type="Proteomes" id="UP000437824"/>
    </source>
</evidence>
<protein>
    <submittedName>
        <fullName evidence="7">Aminoacetone oxidase family FAD-binding enzyme</fullName>
    </submittedName>
</protein>
<dbReference type="Gene3D" id="1.10.8.260">
    <property type="entry name" value="HI0933 insert domain-like"/>
    <property type="match status" value="1"/>
</dbReference>
<name>A0A844GIN0_9FIRM</name>
<keyword evidence="2" id="KW-0285">Flavoprotein</keyword>
<dbReference type="InterPro" id="IPR036188">
    <property type="entry name" value="FAD/NAD-bd_sf"/>
</dbReference>
<dbReference type="EMBL" id="WMBC01000010">
    <property type="protein sequence ID" value="MTD61973.1"/>
    <property type="molecule type" value="Genomic_DNA"/>
</dbReference>
<dbReference type="InterPro" id="IPR057661">
    <property type="entry name" value="RsdA/BaiN/AoA(So)_Rossmann"/>
</dbReference>
<evidence type="ECO:0000256" key="2">
    <source>
        <dbReference type="ARBA" id="ARBA00022630"/>
    </source>
</evidence>
<dbReference type="PRINTS" id="PR00368">
    <property type="entry name" value="FADPNR"/>
</dbReference>
<keyword evidence="4" id="KW-0732">Signal</keyword>
<evidence type="ECO:0000256" key="3">
    <source>
        <dbReference type="ARBA" id="ARBA00022827"/>
    </source>
</evidence>
<evidence type="ECO:0000256" key="1">
    <source>
        <dbReference type="ARBA" id="ARBA00001974"/>
    </source>
</evidence>
<dbReference type="Pfam" id="PF22780">
    <property type="entry name" value="HI0933_like_1st"/>
    <property type="match status" value="1"/>
</dbReference>
<feature type="chain" id="PRO_5033010579" evidence="4">
    <location>
        <begin position="23"/>
        <end position="396"/>
    </location>
</feature>
<dbReference type="Pfam" id="PF03486">
    <property type="entry name" value="HI0933_like"/>
    <property type="match status" value="1"/>
</dbReference>
<comment type="cofactor">
    <cofactor evidence="1">
        <name>FAD</name>
        <dbReference type="ChEBI" id="CHEBI:57692"/>
    </cofactor>
</comment>
<dbReference type="RefSeq" id="WP_154780629.1">
    <property type="nucleotide sequence ID" value="NZ_WMBC01000010.1"/>
</dbReference>
<dbReference type="PRINTS" id="PR00411">
    <property type="entry name" value="PNDRDTASEI"/>
</dbReference>
<dbReference type="AlphaFoldDB" id="A0A844GIN0"/>
<feature type="signal peptide" evidence="4">
    <location>
        <begin position="1"/>
        <end position="22"/>
    </location>
</feature>
<feature type="domain" description="RsdA/BaiN/AoA(So)-like Rossmann fold-like" evidence="5">
    <location>
        <begin position="5"/>
        <end position="387"/>
    </location>
</feature>
<evidence type="ECO:0000259" key="5">
    <source>
        <dbReference type="Pfam" id="PF03486"/>
    </source>
</evidence>
<reference evidence="7 8" key="1">
    <citation type="submission" date="2019-11" db="EMBL/GenBank/DDBJ databases">
        <title>Draft genome sequence of Blautia luti DSM 14534T, isolated from human stool.</title>
        <authorList>
            <person name="Ortiz R."/>
            <person name="Melis-Arcos F."/>
            <person name="Covarrubias P."/>
            <person name="Cardenas J.P."/>
            <person name="Perez-Donoso J."/>
            <person name="Almonacid D."/>
        </authorList>
    </citation>
    <scope>NUCLEOTIDE SEQUENCE [LARGE SCALE GENOMIC DNA]</scope>
    <source>
        <strain evidence="7 8">DSM 14534</strain>
    </source>
</reference>
<keyword evidence="3" id="KW-0274">FAD</keyword>
<dbReference type="Gene3D" id="3.50.50.60">
    <property type="entry name" value="FAD/NAD(P)-binding domain"/>
    <property type="match status" value="1"/>
</dbReference>
<accession>A0A844GIN0</accession>
<dbReference type="PANTHER" id="PTHR42887">
    <property type="entry name" value="OS12G0638800 PROTEIN"/>
    <property type="match status" value="1"/>
</dbReference>
<proteinExistence type="predicted"/>
<sequence>MKKRQVVIVGAGASGMTAAIMAARNGAAVTVLEQNEKPGKKICATGNGKCNFSNLAMPEDAYRGRHPEFVKDAFERFSVKDTVEFFKELGIFPLDRNGYLYPRSNQAQSVVDVLCMEASHLGVKIKTNEQVTAIEPARNGNNFQILTKGWHYEADALILANGSKASSISGSDGSGYELAKSLGHHIIPVYPALTALKCKGNSYKGWAGVRTEGRISLLVDNELCSCQQGELQLTEYGISGIPVFQLSRYAICAVKTGKKAVLKINFLPECTVDEVKELLHQRKKDCPYKNEKELLTGLFPEKLINVLTSQKNLISAITEYTLEVTDGLSFSQAQVCSGGVDTSEIVNETMESRFCPNVYIVGELLDIDGTCGGYNLQWAWSSGAAAGIHAAKEYKR</sequence>
<evidence type="ECO:0000256" key="4">
    <source>
        <dbReference type="SAM" id="SignalP"/>
    </source>
</evidence>
<dbReference type="SUPFAM" id="SSF51905">
    <property type="entry name" value="FAD/NAD(P)-binding domain"/>
    <property type="match status" value="1"/>
</dbReference>
<comment type="caution">
    <text evidence="7">The sequence shown here is derived from an EMBL/GenBank/DDBJ whole genome shotgun (WGS) entry which is preliminary data.</text>
</comment>
<evidence type="ECO:0000313" key="7">
    <source>
        <dbReference type="EMBL" id="MTD61973.1"/>
    </source>
</evidence>
<dbReference type="Proteomes" id="UP000437824">
    <property type="component" value="Unassembled WGS sequence"/>
</dbReference>
<dbReference type="NCBIfam" id="TIGR00275">
    <property type="entry name" value="aminoacetone oxidase family FAD-binding enzyme"/>
    <property type="match status" value="1"/>
</dbReference>
<dbReference type="PANTHER" id="PTHR42887:SF2">
    <property type="entry name" value="OS12G0638800 PROTEIN"/>
    <property type="match status" value="1"/>
</dbReference>
<dbReference type="SUPFAM" id="SSF160996">
    <property type="entry name" value="HI0933 insert domain-like"/>
    <property type="match status" value="1"/>
</dbReference>
<evidence type="ECO:0000259" key="6">
    <source>
        <dbReference type="Pfam" id="PF22780"/>
    </source>
</evidence>
<organism evidence="7 8">
    <name type="scientific">Blautia luti DSM 14534 = JCM 17040</name>
    <dbReference type="NCBI Taxonomy" id="649762"/>
    <lineage>
        <taxon>Bacteria</taxon>
        <taxon>Bacillati</taxon>
        <taxon>Bacillota</taxon>
        <taxon>Clostridia</taxon>
        <taxon>Lachnospirales</taxon>
        <taxon>Lachnospiraceae</taxon>
        <taxon>Blautia</taxon>
    </lineage>
</organism>